<dbReference type="Pfam" id="PF02775">
    <property type="entry name" value="TPP_enzyme_C"/>
    <property type="match status" value="1"/>
</dbReference>
<dbReference type="InterPro" id="IPR051457">
    <property type="entry name" value="2-oxoacid:Fd_oxidoreductase"/>
</dbReference>
<dbReference type="PANTHER" id="PTHR48084:SF3">
    <property type="entry name" value="SUBUNIT OF PYRUVATE:FLAVODOXIN OXIDOREDUCTASE"/>
    <property type="match status" value="1"/>
</dbReference>
<evidence type="ECO:0000256" key="4">
    <source>
        <dbReference type="ARBA" id="ARBA00023002"/>
    </source>
</evidence>
<keyword evidence="2" id="KW-0004">4Fe-4S</keyword>
<dbReference type="NCBIfam" id="NF009588">
    <property type="entry name" value="PRK13029.1"/>
    <property type="match status" value="1"/>
</dbReference>
<evidence type="ECO:0000256" key="3">
    <source>
        <dbReference type="ARBA" id="ARBA00022982"/>
    </source>
</evidence>
<evidence type="ECO:0000256" key="2">
    <source>
        <dbReference type="ARBA" id="ARBA00022485"/>
    </source>
</evidence>
<dbReference type="CDD" id="cd02008">
    <property type="entry name" value="TPP_IOR_alpha"/>
    <property type="match status" value="1"/>
</dbReference>
<reference evidence="10 11" key="1">
    <citation type="submission" date="2020-11" db="EMBL/GenBank/DDBJ databases">
        <title>Algicoccus daihaiensis sp.nov., isolated from Daihai Lake in Inner Mongolia.</title>
        <authorList>
            <person name="Kai J."/>
        </authorList>
    </citation>
    <scope>NUCLEOTIDE SEQUENCE [LARGE SCALE GENOMIC DNA]</scope>
    <source>
        <strain evidence="11">f23</strain>
    </source>
</reference>
<dbReference type="CDD" id="cd07034">
    <property type="entry name" value="TPP_PYR_PFOR_IOR-alpha_like"/>
    <property type="match status" value="1"/>
</dbReference>
<feature type="domain" description="Pyruvate/ketoisovalerate oxidoreductase catalytic" evidence="7">
    <location>
        <begin position="734"/>
        <end position="923"/>
    </location>
</feature>
<keyword evidence="11" id="KW-1185">Reference proteome</keyword>
<accession>A0ABY4AL14</accession>
<keyword evidence="5" id="KW-0408">Iron</keyword>
<evidence type="ECO:0000256" key="5">
    <source>
        <dbReference type="ARBA" id="ARBA00023004"/>
    </source>
</evidence>
<organism evidence="10 11">
    <name type="scientific">Orrella daihaiensis</name>
    <dbReference type="NCBI Taxonomy" id="2782176"/>
    <lineage>
        <taxon>Bacteria</taxon>
        <taxon>Pseudomonadati</taxon>
        <taxon>Pseudomonadota</taxon>
        <taxon>Betaproteobacteria</taxon>
        <taxon>Burkholderiales</taxon>
        <taxon>Alcaligenaceae</taxon>
        <taxon>Orrella</taxon>
    </lineage>
</organism>
<keyword evidence="4" id="KW-0560">Oxidoreductase</keyword>
<dbReference type="Proteomes" id="UP000831607">
    <property type="component" value="Chromosome"/>
</dbReference>
<evidence type="ECO:0000256" key="6">
    <source>
        <dbReference type="ARBA" id="ARBA00023014"/>
    </source>
</evidence>
<dbReference type="InterPro" id="IPR009014">
    <property type="entry name" value="Transketo_C/PFOR_II"/>
</dbReference>
<evidence type="ECO:0000313" key="10">
    <source>
        <dbReference type="EMBL" id="UOD50985.1"/>
    </source>
</evidence>
<dbReference type="Gene3D" id="3.40.50.970">
    <property type="match status" value="2"/>
</dbReference>
<keyword evidence="3" id="KW-0249">Electron transport</keyword>
<keyword evidence="2" id="KW-0479">Metal-binding</keyword>
<dbReference type="InterPro" id="IPR002880">
    <property type="entry name" value="Pyrv_Fd/Flavodoxin_OxRdtase_N"/>
</dbReference>
<name>A0ABY4AL14_9BURK</name>
<protein>
    <submittedName>
        <fullName evidence="10">Indolepyruvate ferredoxin oxidoreductase family protein</fullName>
    </submittedName>
</protein>
<dbReference type="InterPro" id="IPR011766">
    <property type="entry name" value="TPP_enzyme_TPP-bd"/>
</dbReference>
<evidence type="ECO:0000259" key="9">
    <source>
        <dbReference type="Pfam" id="PF20169"/>
    </source>
</evidence>
<dbReference type="SUPFAM" id="SSF53323">
    <property type="entry name" value="Pyruvate-ferredoxin oxidoreductase, PFOR, domain III"/>
    <property type="match status" value="1"/>
</dbReference>
<feature type="domain" description="Thiamine pyrophosphate enzyme TPP-binding" evidence="8">
    <location>
        <begin position="470"/>
        <end position="609"/>
    </location>
</feature>
<dbReference type="RefSeq" id="WP_243479409.1">
    <property type="nucleotide sequence ID" value="NZ_CP063982.1"/>
</dbReference>
<keyword evidence="1" id="KW-0813">Transport</keyword>
<dbReference type="InterPro" id="IPR019752">
    <property type="entry name" value="Pyrv/ketoisovalerate_OxRed_cat"/>
</dbReference>
<dbReference type="InterPro" id="IPR046667">
    <property type="entry name" value="DUF6537"/>
</dbReference>
<dbReference type="NCBIfam" id="NF009589">
    <property type="entry name" value="PRK13030.1"/>
    <property type="match status" value="1"/>
</dbReference>
<dbReference type="Pfam" id="PF20169">
    <property type="entry name" value="DUF6537"/>
    <property type="match status" value="1"/>
</dbReference>
<dbReference type="Gene3D" id="3.40.920.10">
    <property type="entry name" value="Pyruvate-ferredoxin oxidoreductase, PFOR, domain III"/>
    <property type="match status" value="1"/>
</dbReference>
<dbReference type="SUPFAM" id="SSF52922">
    <property type="entry name" value="TK C-terminal domain-like"/>
    <property type="match status" value="1"/>
</dbReference>
<sequence length="1191" mass="128777">MKSPDQADDFQGVTLQDKYVLQEGVAFMSGMQALVRLPITLHERGKQAGLKLGGYISGYRGSPLGTYDMALESARDELTPRNIKFQPGVNEELAATAVWGSQQVHLMGQTEFDGVFGLWYGKAPGVDRTIDVFRHANNAGSSPHGGVVAIAGDDPNAVSSTVTGCSDYNFVSAGMPLVYPANVQEMLDYGVMGVELSRYSGCWVGMKVVTDIGESSAILDVDVNRVRINWPKELTDDVNVHIRWPDNRVEQEQRLYETKHARVKRFAEFSGINQISGVMQGAKIGIVSAGKPWGDLQQALLDLGLEQAQLQDHGVRLLKLGMIYPLSDAQILEFARGLDTVLIVEEKRGFIEDQIKSILFAHDVRSKVVGKLDLSGEILVPSHGESSPALVAEVIGRAFPDLVAHPKSQTRLALIDAKHDALAKRGSLAARTPYFCSGCPHNSSTKVPEGSLALGGIGCHWLALFMDRDTETFTQMGGEGAPWLGAMSFSQREHVFANLGDGTYHHSGVLAIRAAVYGNANITYKILYNDAVAMTGGQLISETFAPQQIAAQVLAEGVREVVVVTDQPEKYKQVSSANGGFPPGVTIHHRDELESVQRRLRDTPGVTVLLYDQTCAAEKRRRRKRGKMVDPDVRAFINELVCEGCGDCSDKSNCISVEPLETVWGRKRQINQSACNKDLRCVDGFCPSFVTVSGAQLKKLGADKVTKERQKISLPDPEVTASDRVHETVITGIGGTGVITIGAIVAMAARLEGKRATCLDQTGISQKNGAVLSHVRIGPDADSLHAPRVSTGNADLVLGCDMMVAASVPAVSTMSPDRTRVVLNTHLAPHADFVLNPVTADFGEASLKAAITEATGEDSVSMLPATRLATAVFGDAIASNMIVLGYALQKGWIPVSIAAVKRAIELNGVAIKANLAALELGREAAENLEQVLKDVMPAQTVKILSRPKESLSAMIERHVAELTAYQSLSYAKIYQDLVAKVQKAEQGLGANSEQLAKTVAEQAYRLMAYKDEYEVARLYTDGRFADKLKSQFEGDAKLTFHLAPPLLAKRDPVTGHLQKKPYGAWIFSAFTLLSKFKGLRGSALDPFGYTAERKMERALANTYPQIINGMLANLTADNLPWAVEVAGVFGKLRGFGHVKERNLEVVINDLQGLARGTAIEGSVEQLLQQLTCLLPHLAQANAQGGLQGQQA</sequence>
<dbReference type="Pfam" id="PF01558">
    <property type="entry name" value="POR"/>
    <property type="match status" value="1"/>
</dbReference>
<feature type="domain" description="DUF6537" evidence="9">
    <location>
        <begin position="952"/>
        <end position="1144"/>
    </location>
</feature>
<evidence type="ECO:0000259" key="8">
    <source>
        <dbReference type="Pfam" id="PF02775"/>
    </source>
</evidence>
<gene>
    <name evidence="10" type="ORF">DHf2319_03480</name>
</gene>
<dbReference type="SUPFAM" id="SSF52518">
    <property type="entry name" value="Thiamin diphosphate-binding fold (THDP-binding)"/>
    <property type="match status" value="2"/>
</dbReference>
<proteinExistence type="predicted"/>
<evidence type="ECO:0000259" key="7">
    <source>
        <dbReference type="Pfam" id="PF01558"/>
    </source>
</evidence>
<dbReference type="InterPro" id="IPR002869">
    <property type="entry name" value="Pyrv_flavodox_OxRed_cen"/>
</dbReference>
<keyword evidence="6" id="KW-0411">Iron-sulfur</keyword>
<evidence type="ECO:0000256" key="1">
    <source>
        <dbReference type="ARBA" id="ARBA00022448"/>
    </source>
</evidence>
<dbReference type="PANTHER" id="PTHR48084">
    <property type="entry name" value="2-OXOGLUTARATE OXIDOREDUCTASE SUBUNIT KORB-RELATED"/>
    <property type="match status" value="1"/>
</dbReference>
<evidence type="ECO:0000313" key="11">
    <source>
        <dbReference type="Proteomes" id="UP000831607"/>
    </source>
</evidence>
<dbReference type="InterPro" id="IPR029061">
    <property type="entry name" value="THDP-binding"/>
</dbReference>
<dbReference type="EMBL" id="CP063982">
    <property type="protein sequence ID" value="UOD50985.1"/>
    <property type="molecule type" value="Genomic_DNA"/>
</dbReference>